<dbReference type="OrthoDB" id="8959865at2759"/>
<protein>
    <recommendedName>
        <fullName evidence="8">Ig-like domain-containing protein</fullName>
    </recommendedName>
</protein>
<evidence type="ECO:0000256" key="1">
    <source>
        <dbReference type="ARBA" id="ARBA00004479"/>
    </source>
</evidence>
<evidence type="ECO:0000256" key="3">
    <source>
        <dbReference type="ARBA" id="ARBA00023157"/>
    </source>
</evidence>
<dbReference type="InterPro" id="IPR051275">
    <property type="entry name" value="Cell_adhesion_signaling"/>
</dbReference>
<dbReference type="InterPro" id="IPR003598">
    <property type="entry name" value="Ig_sub2"/>
</dbReference>
<dbReference type="InterPro" id="IPR013783">
    <property type="entry name" value="Ig-like_fold"/>
</dbReference>
<dbReference type="GO" id="GO:0098609">
    <property type="term" value="P:cell-cell adhesion"/>
    <property type="evidence" value="ECO:0007669"/>
    <property type="project" value="TreeGrafter"/>
</dbReference>
<gene>
    <name evidence="9" type="ORF">SKAU_G00420570</name>
</gene>
<proteinExistence type="predicted"/>
<dbReference type="Gene3D" id="2.60.40.10">
    <property type="entry name" value="Immunoglobulins"/>
    <property type="match status" value="2"/>
</dbReference>
<dbReference type="PANTHER" id="PTHR11640:SF164">
    <property type="entry name" value="MAM DOMAIN-CONTAINING GLYCOSYLPHOSPHATIDYLINOSITOL ANCHOR PROTEIN 1"/>
    <property type="match status" value="1"/>
</dbReference>
<keyword evidence="7" id="KW-1133">Transmembrane helix</keyword>
<keyword evidence="5" id="KW-0393">Immunoglobulin domain</keyword>
<dbReference type="InterPro" id="IPR007110">
    <property type="entry name" value="Ig-like_dom"/>
</dbReference>
<feature type="region of interest" description="Disordered" evidence="6">
    <location>
        <begin position="228"/>
        <end position="270"/>
    </location>
</feature>
<organism evidence="9 10">
    <name type="scientific">Synaphobranchus kaupii</name>
    <name type="common">Kaup's arrowtooth eel</name>
    <dbReference type="NCBI Taxonomy" id="118154"/>
    <lineage>
        <taxon>Eukaryota</taxon>
        <taxon>Metazoa</taxon>
        <taxon>Chordata</taxon>
        <taxon>Craniata</taxon>
        <taxon>Vertebrata</taxon>
        <taxon>Euteleostomi</taxon>
        <taxon>Actinopterygii</taxon>
        <taxon>Neopterygii</taxon>
        <taxon>Teleostei</taxon>
        <taxon>Anguilliformes</taxon>
        <taxon>Synaphobranchidae</taxon>
        <taxon>Synaphobranchus</taxon>
    </lineage>
</organism>
<name>A0A9Q1E6K6_SYNKA</name>
<dbReference type="GO" id="GO:0005886">
    <property type="term" value="C:plasma membrane"/>
    <property type="evidence" value="ECO:0007669"/>
    <property type="project" value="TreeGrafter"/>
</dbReference>
<dbReference type="InterPro" id="IPR003599">
    <property type="entry name" value="Ig_sub"/>
</dbReference>
<evidence type="ECO:0000256" key="5">
    <source>
        <dbReference type="ARBA" id="ARBA00023319"/>
    </source>
</evidence>
<keyword evidence="7" id="KW-0812">Transmembrane</keyword>
<evidence type="ECO:0000256" key="7">
    <source>
        <dbReference type="SAM" id="Phobius"/>
    </source>
</evidence>
<comment type="subcellular location">
    <subcellularLocation>
        <location evidence="1">Membrane</location>
        <topology evidence="1">Single-pass type I membrane protein</topology>
    </subcellularLocation>
</comment>
<dbReference type="PANTHER" id="PTHR11640">
    <property type="entry name" value="NEPHRIN"/>
    <property type="match status" value="1"/>
</dbReference>
<evidence type="ECO:0000256" key="6">
    <source>
        <dbReference type="SAM" id="MobiDB-lite"/>
    </source>
</evidence>
<sequence length="279" mass="31213">MVGVKGRTVVLPCSASHPQSPGCWEHNYSMEILCWDEGDFHPIDQFRGRVKLLNKNSLELSKLSVSDTGTYGCYTYIFTYGEQVKLIVRDVPVSKPSITQNPDGERVNQGTSVTLTCHSENGSWPILYSWSRLDRGTGKNISLWASNNTLSFDYARPEDSGEYRCVASNQVEGRTWSHSATFRLSVHNVPAVDVPAPHPMVWVTLALSGCAVLIAVLSWRRRTHTHTLERGQTELQAMPTSSKPSRIHETSNHQQSTGQDDVYCPLSGNRNEELYDTLN</sequence>
<dbReference type="Pfam" id="PF13927">
    <property type="entry name" value="Ig_3"/>
    <property type="match status" value="1"/>
</dbReference>
<feature type="domain" description="Ig-like" evidence="8">
    <location>
        <begin position="96"/>
        <end position="181"/>
    </location>
</feature>
<dbReference type="GO" id="GO:0005911">
    <property type="term" value="C:cell-cell junction"/>
    <property type="evidence" value="ECO:0007669"/>
    <property type="project" value="TreeGrafter"/>
</dbReference>
<dbReference type="GO" id="GO:0050839">
    <property type="term" value="F:cell adhesion molecule binding"/>
    <property type="evidence" value="ECO:0007669"/>
    <property type="project" value="TreeGrafter"/>
</dbReference>
<evidence type="ECO:0000313" key="10">
    <source>
        <dbReference type="Proteomes" id="UP001152622"/>
    </source>
</evidence>
<dbReference type="InterPro" id="IPR036179">
    <property type="entry name" value="Ig-like_dom_sf"/>
</dbReference>
<feature type="compositionally biased region" description="Polar residues" evidence="6">
    <location>
        <begin position="233"/>
        <end position="244"/>
    </location>
</feature>
<feature type="domain" description="Ig-like" evidence="8">
    <location>
        <begin position="1"/>
        <end position="73"/>
    </location>
</feature>
<keyword evidence="2 7" id="KW-0472">Membrane</keyword>
<keyword evidence="10" id="KW-1185">Reference proteome</keyword>
<evidence type="ECO:0000313" key="9">
    <source>
        <dbReference type="EMBL" id="KAJ8333161.1"/>
    </source>
</evidence>
<keyword evidence="4" id="KW-0325">Glycoprotein</keyword>
<feature type="transmembrane region" description="Helical" evidence="7">
    <location>
        <begin position="200"/>
        <end position="219"/>
    </location>
</feature>
<evidence type="ECO:0000256" key="2">
    <source>
        <dbReference type="ARBA" id="ARBA00023136"/>
    </source>
</evidence>
<dbReference type="Proteomes" id="UP001152622">
    <property type="component" value="Chromosome 24"/>
</dbReference>
<dbReference type="SMART" id="SM00408">
    <property type="entry name" value="IGc2"/>
    <property type="match status" value="1"/>
</dbReference>
<reference evidence="9" key="1">
    <citation type="journal article" date="2023" name="Science">
        <title>Genome structures resolve the early diversification of teleost fishes.</title>
        <authorList>
            <person name="Parey E."/>
            <person name="Louis A."/>
            <person name="Montfort J."/>
            <person name="Bouchez O."/>
            <person name="Roques C."/>
            <person name="Iampietro C."/>
            <person name="Lluch J."/>
            <person name="Castinel A."/>
            <person name="Donnadieu C."/>
            <person name="Desvignes T."/>
            <person name="Floi Bucao C."/>
            <person name="Jouanno E."/>
            <person name="Wen M."/>
            <person name="Mejri S."/>
            <person name="Dirks R."/>
            <person name="Jansen H."/>
            <person name="Henkel C."/>
            <person name="Chen W.J."/>
            <person name="Zahm M."/>
            <person name="Cabau C."/>
            <person name="Klopp C."/>
            <person name="Thompson A.W."/>
            <person name="Robinson-Rechavi M."/>
            <person name="Braasch I."/>
            <person name="Lecointre G."/>
            <person name="Bobe J."/>
            <person name="Postlethwait J.H."/>
            <person name="Berthelot C."/>
            <person name="Roest Crollius H."/>
            <person name="Guiguen Y."/>
        </authorList>
    </citation>
    <scope>NUCLEOTIDE SEQUENCE</scope>
    <source>
        <strain evidence="9">WJC10195</strain>
    </source>
</reference>
<evidence type="ECO:0000259" key="8">
    <source>
        <dbReference type="PROSITE" id="PS50835"/>
    </source>
</evidence>
<dbReference type="SMART" id="SM00409">
    <property type="entry name" value="IG"/>
    <property type="match status" value="2"/>
</dbReference>
<dbReference type="AlphaFoldDB" id="A0A9Q1E6K6"/>
<dbReference type="SUPFAM" id="SSF48726">
    <property type="entry name" value="Immunoglobulin"/>
    <property type="match status" value="2"/>
</dbReference>
<accession>A0A9Q1E6K6</accession>
<dbReference type="EMBL" id="JAINUF010000024">
    <property type="protein sequence ID" value="KAJ8333161.1"/>
    <property type="molecule type" value="Genomic_DNA"/>
</dbReference>
<evidence type="ECO:0000256" key="4">
    <source>
        <dbReference type="ARBA" id="ARBA00023180"/>
    </source>
</evidence>
<dbReference type="PROSITE" id="PS50835">
    <property type="entry name" value="IG_LIKE"/>
    <property type="match status" value="2"/>
</dbReference>
<comment type="caution">
    <text evidence="9">The sequence shown here is derived from an EMBL/GenBank/DDBJ whole genome shotgun (WGS) entry which is preliminary data.</text>
</comment>
<keyword evidence="3" id="KW-1015">Disulfide bond</keyword>